<evidence type="ECO:0000313" key="3">
    <source>
        <dbReference type="Proteomes" id="UP001249851"/>
    </source>
</evidence>
<name>A0AAD9QQD5_ACRCE</name>
<proteinExistence type="predicted"/>
<organism evidence="2 3">
    <name type="scientific">Acropora cervicornis</name>
    <name type="common">Staghorn coral</name>
    <dbReference type="NCBI Taxonomy" id="6130"/>
    <lineage>
        <taxon>Eukaryota</taxon>
        <taxon>Metazoa</taxon>
        <taxon>Cnidaria</taxon>
        <taxon>Anthozoa</taxon>
        <taxon>Hexacorallia</taxon>
        <taxon>Scleractinia</taxon>
        <taxon>Astrocoeniina</taxon>
        <taxon>Acroporidae</taxon>
        <taxon>Acropora</taxon>
    </lineage>
</organism>
<dbReference type="Proteomes" id="UP001249851">
    <property type="component" value="Unassembled WGS sequence"/>
</dbReference>
<dbReference type="AlphaFoldDB" id="A0AAD9QQD5"/>
<feature type="transmembrane region" description="Helical" evidence="1">
    <location>
        <begin position="9"/>
        <end position="26"/>
    </location>
</feature>
<keyword evidence="1" id="KW-0812">Transmembrane</keyword>
<evidence type="ECO:0000256" key="1">
    <source>
        <dbReference type="SAM" id="Phobius"/>
    </source>
</evidence>
<feature type="transmembrane region" description="Helical" evidence="1">
    <location>
        <begin position="56"/>
        <end position="80"/>
    </location>
</feature>
<reference evidence="2" key="1">
    <citation type="journal article" date="2023" name="G3 (Bethesda)">
        <title>Whole genome assembly and annotation of the endangered Caribbean coral Acropora cervicornis.</title>
        <authorList>
            <person name="Selwyn J.D."/>
            <person name="Vollmer S.V."/>
        </authorList>
    </citation>
    <scope>NUCLEOTIDE SEQUENCE</scope>
    <source>
        <strain evidence="2">K2</strain>
    </source>
</reference>
<dbReference type="EMBL" id="JARQWQ010000019">
    <property type="protein sequence ID" value="KAK2565508.1"/>
    <property type="molecule type" value="Genomic_DNA"/>
</dbReference>
<keyword evidence="1" id="KW-0472">Membrane</keyword>
<protein>
    <submittedName>
        <fullName evidence="2">Uncharacterized protein</fullName>
    </submittedName>
</protein>
<keyword evidence="3" id="KW-1185">Reference proteome</keyword>
<keyword evidence="1" id="KW-1133">Transmembrane helix</keyword>
<evidence type="ECO:0000313" key="2">
    <source>
        <dbReference type="EMBL" id="KAK2565508.1"/>
    </source>
</evidence>
<gene>
    <name evidence="2" type="ORF">P5673_010591</name>
</gene>
<accession>A0AAD9QQD5</accession>
<sequence length="211" mass="23202">MAHGERKHYVPYLLIYFVTGFTSVYSQCTKESEPCPDKVCENDCGSTSASDGSVEAIVAIMSVSLVLIVGLVILLVYVCIKQGHLFFNNSNEDASESNAITYERTAVEIPEYFLRRRSSSASITSGPPPYFSLFNFICNENGNVLQTVIGPQNLRPIEDEQLPSVSEQPPAYGALFGQLPPPYDDVVVQLDASTPRIFTPSEQPTHDNPES</sequence>
<comment type="caution">
    <text evidence="2">The sequence shown here is derived from an EMBL/GenBank/DDBJ whole genome shotgun (WGS) entry which is preliminary data.</text>
</comment>
<reference evidence="2" key="2">
    <citation type="journal article" date="2023" name="Science">
        <title>Genomic signatures of disease resistance in endangered staghorn corals.</title>
        <authorList>
            <person name="Vollmer S.V."/>
            <person name="Selwyn J.D."/>
            <person name="Despard B.A."/>
            <person name="Roesel C.L."/>
        </authorList>
    </citation>
    <scope>NUCLEOTIDE SEQUENCE</scope>
    <source>
        <strain evidence="2">K2</strain>
    </source>
</reference>